<organism evidence="2 3">
    <name type="scientific">Trichomonas vaginalis (strain ATCC PRA-98 / G3)</name>
    <dbReference type="NCBI Taxonomy" id="412133"/>
    <lineage>
        <taxon>Eukaryota</taxon>
        <taxon>Metamonada</taxon>
        <taxon>Parabasalia</taxon>
        <taxon>Trichomonadida</taxon>
        <taxon>Trichomonadidae</taxon>
        <taxon>Trichomonas</taxon>
    </lineage>
</organism>
<reference evidence="2" key="2">
    <citation type="journal article" date="2007" name="Science">
        <title>Draft genome sequence of the sexually transmitted pathogen Trichomonas vaginalis.</title>
        <authorList>
            <person name="Carlton J.M."/>
            <person name="Hirt R.P."/>
            <person name="Silva J.C."/>
            <person name="Delcher A.L."/>
            <person name="Schatz M."/>
            <person name="Zhao Q."/>
            <person name="Wortman J.R."/>
            <person name="Bidwell S.L."/>
            <person name="Alsmark U.C.M."/>
            <person name="Besteiro S."/>
            <person name="Sicheritz-Ponten T."/>
            <person name="Noel C.J."/>
            <person name="Dacks J.B."/>
            <person name="Foster P.G."/>
            <person name="Simillion C."/>
            <person name="Van de Peer Y."/>
            <person name="Miranda-Saavedra D."/>
            <person name="Barton G.J."/>
            <person name="Westrop G.D."/>
            <person name="Mueller S."/>
            <person name="Dessi D."/>
            <person name="Fiori P.L."/>
            <person name="Ren Q."/>
            <person name="Paulsen I."/>
            <person name="Zhang H."/>
            <person name="Bastida-Corcuera F.D."/>
            <person name="Simoes-Barbosa A."/>
            <person name="Brown M.T."/>
            <person name="Hayes R.D."/>
            <person name="Mukherjee M."/>
            <person name="Okumura C.Y."/>
            <person name="Schneider R."/>
            <person name="Smith A.J."/>
            <person name="Vanacova S."/>
            <person name="Villalvazo M."/>
            <person name="Haas B.J."/>
            <person name="Pertea M."/>
            <person name="Feldblyum T.V."/>
            <person name="Utterback T.R."/>
            <person name="Shu C.L."/>
            <person name="Osoegawa K."/>
            <person name="de Jong P.J."/>
            <person name="Hrdy I."/>
            <person name="Horvathova L."/>
            <person name="Zubacova Z."/>
            <person name="Dolezal P."/>
            <person name="Malik S.B."/>
            <person name="Logsdon J.M. Jr."/>
            <person name="Henze K."/>
            <person name="Gupta A."/>
            <person name="Wang C.C."/>
            <person name="Dunne R.L."/>
            <person name="Upcroft J.A."/>
            <person name="Upcroft P."/>
            <person name="White O."/>
            <person name="Salzberg S.L."/>
            <person name="Tang P."/>
            <person name="Chiu C.-H."/>
            <person name="Lee Y.-S."/>
            <person name="Embley T.M."/>
            <person name="Coombs G.H."/>
            <person name="Mottram J.C."/>
            <person name="Tachezy J."/>
            <person name="Fraser-Liggett C.M."/>
            <person name="Johnson P.J."/>
        </authorList>
    </citation>
    <scope>NUCLEOTIDE SEQUENCE [LARGE SCALE GENOMIC DNA]</scope>
    <source>
        <strain evidence="2">G3</strain>
    </source>
</reference>
<name>A2DDG7_TRIV3</name>
<dbReference type="AlphaFoldDB" id="A2DDG7"/>
<accession>A2DDG7</accession>
<keyword evidence="3" id="KW-1185">Reference proteome</keyword>
<evidence type="ECO:0000256" key="1">
    <source>
        <dbReference type="SAM" id="Phobius"/>
    </source>
</evidence>
<evidence type="ECO:0000313" key="2">
    <source>
        <dbReference type="EMBL" id="EAY21646.1"/>
    </source>
</evidence>
<reference evidence="2" key="1">
    <citation type="submission" date="2006-10" db="EMBL/GenBank/DDBJ databases">
        <authorList>
            <person name="Amadeo P."/>
            <person name="Zhao Q."/>
            <person name="Wortman J."/>
            <person name="Fraser-Liggett C."/>
            <person name="Carlton J."/>
        </authorList>
    </citation>
    <scope>NUCLEOTIDE SEQUENCE</scope>
    <source>
        <strain evidence="2">G3</strain>
    </source>
</reference>
<evidence type="ECO:0000313" key="3">
    <source>
        <dbReference type="Proteomes" id="UP000001542"/>
    </source>
</evidence>
<gene>
    <name evidence="2" type="ORF">TVAG_014130</name>
</gene>
<dbReference type="VEuPathDB" id="TrichDB:TVAGG3_0986140"/>
<feature type="transmembrane region" description="Helical" evidence="1">
    <location>
        <begin position="9"/>
        <end position="28"/>
    </location>
</feature>
<dbReference type="InParanoid" id="A2DDG7"/>
<protein>
    <submittedName>
        <fullName evidence="2">Uncharacterized protein</fullName>
    </submittedName>
</protein>
<dbReference type="RefSeq" id="XP_001582632.1">
    <property type="nucleotide sequence ID" value="XM_001582582.1"/>
</dbReference>
<dbReference type="Proteomes" id="UP000001542">
    <property type="component" value="Unassembled WGS sequence"/>
</dbReference>
<proteinExistence type="predicted"/>
<dbReference type="VEuPathDB" id="TrichDB:TVAG_014130"/>
<sequence>MSSFFRRELLYAAIVCLTPLGFGYLIGYPSPAAQKFRLAWGSDFPEKKLESLCRN</sequence>
<keyword evidence="1" id="KW-0472">Membrane</keyword>
<dbReference type="EMBL" id="DS113189">
    <property type="protein sequence ID" value="EAY21646.1"/>
    <property type="molecule type" value="Genomic_DNA"/>
</dbReference>
<dbReference type="OrthoDB" id="6339427at2759"/>
<dbReference type="KEGG" id="tva:5467197"/>
<keyword evidence="1" id="KW-0812">Transmembrane</keyword>
<keyword evidence="1" id="KW-1133">Transmembrane helix</keyword>